<dbReference type="PANTHER" id="PTHR12619">
    <property type="entry name" value="RFX TRANSCRIPTION FACTOR FAMILY"/>
    <property type="match status" value="1"/>
</dbReference>
<dbReference type="SUPFAM" id="SSF46785">
    <property type="entry name" value="Winged helix' DNA-binding domain"/>
    <property type="match status" value="1"/>
</dbReference>
<proteinExistence type="evidence at transcript level"/>
<feature type="domain" description="RFX-type winged-helix" evidence="2">
    <location>
        <begin position="388"/>
        <end position="463"/>
    </location>
</feature>
<dbReference type="Pfam" id="PF25340">
    <property type="entry name" value="BCD_RFX"/>
    <property type="match status" value="1"/>
</dbReference>
<gene>
    <name evidence="4" type="primary">Rfx2</name>
    <name evidence="3" type="synonym">drfx2</name>
</gene>
<dbReference type="AlphaFoldDB" id="Q65YQ9"/>
<dbReference type="InterPro" id="IPR036390">
    <property type="entry name" value="WH_DNA-bd_sf"/>
</dbReference>
<accession>Q65YQ9</accession>
<protein>
    <submittedName>
        <fullName evidence="3">Transcription factor dRFX2</fullName>
    </submittedName>
</protein>
<evidence type="ECO:0000259" key="2">
    <source>
        <dbReference type="PROSITE" id="PS51526"/>
    </source>
</evidence>
<dbReference type="GO" id="GO:0003677">
    <property type="term" value="F:DNA binding"/>
    <property type="evidence" value="ECO:0007669"/>
    <property type="project" value="UniProtKB-KW"/>
</dbReference>
<dbReference type="InterPro" id="IPR003150">
    <property type="entry name" value="DNA-bd_RFX"/>
</dbReference>
<dbReference type="Gene3D" id="1.10.10.10">
    <property type="entry name" value="Winged helix-like DNA-binding domain superfamily/Winged helix DNA-binding domain"/>
    <property type="match status" value="1"/>
</dbReference>
<dbReference type="Pfam" id="PF02257">
    <property type="entry name" value="RFX_DNA_binding"/>
    <property type="match status" value="1"/>
</dbReference>
<name>Q65YQ9_DROME</name>
<organism evidence="3">
    <name type="scientific">Drosophila melanogaster</name>
    <name type="common">Fruit fly</name>
    <dbReference type="NCBI Taxonomy" id="7227"/>
    <lineage>
        <taxon>Eukaryota</taxon>
        <taxon>Metazoa</taxon>
        <taxon>Ecdysozoa</taxon>
        <taxon>Arthropoda</taxon>
        <taxon>Hexapoda</taxon>
        <taxon>Insecta</taxon>
        <taxon>Pterygota</taxon>
        <taxon>Neoptera</taxon>
        <taxon>Endopterygota</taxon>
        <taxon>Diptera</taxon>
        <taxon>Brachycera</taxon>
        <taxon>Muscomorpha</taxon>
        <taxon>Ephydroidea</taxon>
        <taxon>Drosophilidae</taxon>
        <taxon>Drosophila</taxon>
        <taxon>Sophophora</taxon>
    </lineage>
</organism>
<dbReference type="GO" id="GO:0003700">
    <property type="term" value="F:DNA-binding transcription factor activity"/>
    <property type="evidence" value="ECO:0007669"/>
    <property type="project" value="InterPro"/>
</dbReference>
<dbReference type="FlyBase" id="FBgn0082304">
    <property type="gene designation" value="Rfx2"/>
</dbReference>
<keyword evidence="1" id="KW-0238">DNA-binding</keyword>
<sequence length="841" mass="95990">MSLSNNFQYPNIRTSPYTLKAIGNSNFDNNYNSSSTPSNPASIDVFQIPTQQTLSDVSLSNFIGSSKNGLVTCKERNFTSNITDHDGNNSNNIHSDVTDLDKHLNTTALVDPNEREPMAAPIFLPSFKASDHVSHQFSNQLHSYTTTNNSINNPNNNKASTNRSPIEMENESLNATHLSSNNDFSNHISSIHTNSNTGNINDNISVKNSNFNSDETDNRSIESYGESNFILTTSDRSFLAANNPPNNYLQQKFHFSHYDQISNPDSSPSSVLVSSHNNSLNFGNQNYGNPNQNHDLGNEEWIAHVYNQHHTHSGKKRNIQNSIIKQSPGDFNLLQFAQENAKFPIANLATKIKELDQEIFKISNLNMKNQKESRHFQFQKKRQHQLFALVTLIKTFKISANAVCPRNIVYLKYVENCKEHQISPICNAAFGKLVKIFHPDIKTRRLGVRGSSRYNYCGLELIKNQDQQENNDLDPSLHLETKCQQADIINKDSKFNTIIDMSNNCFDNFISTKQFQFENDIFTDDNIQFDSVFGGKIDHDITDSYKFILDKYCEYCSTLLKKLRYLQIETLFKLLDGFSFANILPLEYYKIYEMESTELSSLIAACDSEAYKLAIKMLVKLAFLQVPDNIEVALLNLEKYYILHVQNMDLAQNILDEKVECGRNFIRVITAIRKVIFFSSGSSKLLSNFSNKDVFYNEWHSLDFENIIEESFLIPDEKKPQIINYLQVHLDQTFKSLGENETDGLWEDDQTLCRNLIIKKLSFIYSAIPNEFSDLDPAKISLYSEHIGSKILRRLTTEINTSSFSTWWSLVCWCNEFLTLIAEISILFAKSDKDGDPVASI</sequence>
<evidence type="ECO:0000256" key="1">
    <source>
        <dbReference type="ARBA" id="ARBA00023125"/>
    </source>
</evidence>
<evidence type="ECO:0000313" key="4">
    <source>
        <dbReference type="FlyBase" id="FBgn0082304"/>
    </source>
</evidence>
<dbReference type="PROSITE" id="PS51526">
    <property type="entry name" value="RFX_DBD"/>
    <property type="match status" value="1"/>
</dbReference>
<dbReference type="EMBL" id="AB190179">
    <property type="protein sequence ID" value="BAD44692.1"/>
    <property type="molecule type" value="mRNA"/>
</dbReference>
<dbReference type="InterPro" id="IPR039779">
    <property type="entry name" value="RFX-like"/>
</dbReference>
<reference evidence="3" key="1">
    <citation type="submission" date="2004-09" db="EMBL/GenBank/DDBJ databases">
        <title>Characterization of dRFX2, a novel RFX family protein in Drosophila.</title>
        <authorList>
            <person name="Otsuki K."/>
            <person name="Hayashi Y."/>
            <person name="Kato M."/>
            <person name="Yoshida H."/>
            <person name="Yamaguchi M."/>
        </authorList>
    </citation>
    <scope>NUCLEOTIDE SEQUENCE</scope>
</reference>
<evidence type="ECO:0000313" key="3">
    <source>
        <dbReference type="EMBL" id="BAD44692.1"/>
    </source>
</evidence>
<dbReference type="PANTHER" id="PTHR12619:SF5">
    <property type="entry name" value="TRANSCRIPTION FACTOR RFX4"/>
    <property type="match status" value="1"/>
</dbReference>
<dbReference type="InterPro" id="IPR036388">
    <property type="entry name" value="WH-like_DNA-bd_sf"/>
</dbReference>
<dbReference type="InterPro" id="IPR057321">
    <property type="entry name" value="RFX1-4/6/8-like_BCD"/>
</dbReference>
<dbReference type="AGR" id="FB:FBgn0082304"/>